<accession>A0A432MKB9</accession>
<dbReference type="Proteomes" id="UP000280296">
    <property type="component" value="Unassembled WGS sequence"/>
</dbReference>
<reference evidence="1 2" key="2">
    <citation type="submission" date="2019-01" db="EMBL/GenBank/DDBJ databases">
        <title>Tautonia sociabilis, a novel thermotolerant planctomycete of Isosphaeraceae family, isolated from a 4000 m deep subterranean habitat.</title>
        <authorList>
            <person name="Kovaleva O.L."/>
            <person name="Elcheninov A.G."/>
            <person name="Van Heerden E."/>
            <person name="Toshchakov S.V."/>
            <person name="Novikov A."/>
            <person name="Bonch-Osmolovskaya E.A."/>
            <person name="Kublanov I.V."/>
        </authorList>
    </citation>
    <scope>NUCLEOTIDE SEQUENCE [LARGE SCALE GENOMIC DNA]</scope>
    <source>
        <strain evidence="1 2">GM2012</strain>
    </source>
</reference>
<keyword evidence="2" id="KW-1185">Reference proteome</keyword>
<evidence type="ECO:0000313" key="1">
    <source>
        <dbReference type="EMBL" id="RUL87689.1"/>
    </source>
</evidence>
<organism evidence="1 2">
    <name type="scientific">Tautonia sociabilis</name>
    <dbReference type="NCBI Taxonomy" id="2080755"/>
    <lineage>
        <taxon>Bacteria</taxon>
        <taxon>Pseudomonadati</taxon>
        <taxon>Planctomycetota</taxon>
        <taxon>Planctomycetia</taxon>
        <taxon>Isosphaerales</taxon>
        <taxon>Isosphaeraceae</taxon>
        <taxon>Tautonia</taxon>
    </lineage>
</organism>
<dbReference type="EMBL" id="RYZH01000018">
    <property type="protein sequence ID" value="RUL87689.1"/>
    <property type="molecule type" value="Genomic_DNA"/>
</dbReference>
<dbReference type="PANTHER" id="PTHR39640">
    <property type="entry name" value="VNG6129C"/>
    <property type="match status" value="1"/>
</dbReference>
<dbReference type="PIRSF" id="PIRSF019435">
    <property type="entry name" value="UCP019435"/>
    <property type="match status" value="1"/>
</dbReference>
<reference evidence="1 2" key="1">
    <citation type="submission" date="2018-12" db="EMBL/GenBank/DDBJ databases">
        <authorList>
            <person name="Toschakov S.V."/>
        </authorList>
    </citation>
    <scope>NUCLEOTIDE SEQUENCE [LARGE SCALE GENOMIC DNA]</scope>
    <source>
        <strain evidence="1 2">GM2012</strain>
    </source>
</reference>
<name>A0A432MKB9_9BACT</name>
<evidence type="ECO:0000313" key="2">
    <source>
        <dbReference type="Proteomes" id="UP000280296"/>
    </source>
</evidence>
<comment type="caution">
    <text evidence="1">The sequence shown here is derived from an EMBL/GenBank/DDBJ whole genome shotgun (WGS) entry which is preliminary data.</text>
</comment>
<dbReference type="InterPro" id="IPR008508">
    <property type="entry name" value="Bax1"/>
</dbReference>
<dbReference type="PANTHER" id="PTHR39640:SF1">
    <property type="entry name" value="DUF790 FAMILY PROTEIN"/>
    <property type="match status" value="1"/>
</dbReference>
<dbReference type="RefSeq" id="WP_126725399.1">
    <property type="nucleotide sequence ID" value="NZ_RYZH01000018.1"/>
</dbReference>
<dbReference type="OrthoDB" id="5292613at2"/>
<proteinExistence type="predicted"/>
<dbReference type="AlphaFoldDB" id="A0A432MKB9"/>
<protein>
    <submittedName>
        <fullName evidence="1">DUF790 family protein</fullName>
    </submittedName>
</protein>
<sequence length="422" mass="47350">MLTGNLVRVRISKNRVIPQYLDRDNPYWLEVAESLLLIFREGVGLTRGEIASEIEAVVGKGMSSLVHQGLAKVLEDRAEFEVVADIPPETIREKVFTAAAKRRRVLAGSSKPGCREPFRRDEVLADVSRELGLPPEQLVSAMFADLKEENRLLSFDGLSAVGLIDRYNVALAQAILLRSVRLDVEVRGERPSRYRQLFRFLKFHRLLYQVTGSMASGYTFSLDGPLSLFLATQRYGLQMALFLPALLLCSDFRLDAELRWGPKKEHRTFHLDSSDGLVSHYQDTGQYVPAEIAAFLDRFRQVAPDWEVLESSELVDLGRDGVWVPDYTFVHTPTGTDVLVEILGFWKRSALERLLRVLPTHGPSRYLLAISDSMKVDEGAATNLSGPILRFKEIPNAREMLALLRGFLPGASQPSLIDAESP</sequence>
<dbReference type="Pfam" id="PF05626">
    <property type="entry name" value="DUF790"/>
    <property type="match status" value="1"/>
</dbReference>
<gene>
    <name evidence="1" type="ORF">TsocGM_10910</name>
</gene>